<reference evidence="1" key="1">
    <citation type="journal article" date="2020" name="Stud. Mycol.">
        <title>101 Dothideomycetes genomes: a test case for predicting lifestyles and emergence of pathogens.</title>
        <authorList>
            <person name="Haridas S."/>
            <person name="Albert R."/>
            <person name="Binder M."/>
            <person name="Bloem J."/>
            <person name="Labutti K."/>
            <person name="Salamov A."/>
            <person name="Andreopoulos B."/>
            <person name="Baker S."/>
            <person name="Barry K."/>
            <person name="Bills G."/>
            <person name="Bluhm B."/>
            <person name="Cannon C."/>
            <person name="Castanera R."/>
            <person name="Culley D."/>
            <person name="Daum C."/>
            <person name="Ezra D."/>
            <person name="Gonzalez J."/>
            <person name="Henrissat B."/>
            <person name="Kuo A."/>
            <person name="Liang C."/>
            <person name="Lipzen A."/>
            <person name="Lutzoni F."/>
            <person name="Magnuson J."/>
            <person name="Mondo S."/>
            <person name="Nolan M."/>
            <person name="Ohm R."/>
            <person name="Pangilinan J."/>
            <person name="Park H.-J."/>
            <person name="Ramirez L."/>
            <person name="Alfaro M."/>
            <person name="Sun H."/>
            <person name="Tritt A."/>
            <person name="Yoshinaga Y."/>
            <person name="Zwiers L.-H."/>
            <person name="Turgeon B."/>
            <person name="Goodwin S."/>
            <person name="Spatafora J."/>
            <person name="Crous P."/>
            <person name="Grigoriev I."/>
        </authorList>
    </citation>
    <scope>NUCLEOTIDE SEQUENCE</scope>
    <source>
        <strain evidence="1">CBS 262.69</strain>
    </source>
</reference>
<name>A0A6G1I334_9PEZI</name>
<dbReference type="EMBL" id="ML996690">
    <property type="protein sequence ID" value="KAF2402672.1"/>
    <property type="molecule type" value="Genomic_DNA"/>
</dbReference>
<evidence type="ECO:0000313" key="2">
    <source>
        <dbReference type="Proteomes" id="UP000799640"/>
    </source>
</evidence>
<evidence type="ECO:0000313" key="1">
    <source>
        <dbReference type="EMBL" id="KAF2402672.1"/>
    </source>
</evidence>
<dbReference type="AlphaFoldDB" id="A0A6G1I334"/>
<proteinExistence type="predicted"/>
<organism evidence="1 2">
    <name type="scientific">Trichodelitschia bisporula</name>
    <dbReference type="NCBI Taxonomy" id="703511"/>
    <lineage>
        <taxon>Eukaryota</taxon>
        <taxon>Fungi</taxon>
        <taxon>Dikarya</taxon>
        <taxon>Ascomycota</taxon>
        <taxon>Pezizomycotina</taxon>
        <taxon>Dothideomycetes</taxon>
        <taxon>Dothideomycetes incertae sedis</taxon>
        <taxon>Phaeotrichales</taxon>
        <taxon>Phaeotrichaceae</taxon>
        <taxon>Trichodelitschia</taxon>
    </lineage>
</organism>
<dbReference type="Proteomes" id="UP000799640">
    <property type="component" value="Unassembled WGS sequence"/>
</dbReference>
<accession>A0A6G1I334</accession>
<protein>
    <submittedName>
        <fullName evidence="1">Uncharacterized protein</fullName>
    </submittedName>
</protein>
<gene>
    <name evidence="1" type="ORF">EJ06DRAFT_527647</name>
</gene>
<sequence length="162" mass="17504">MTTRPPARLAYFVMNDLHQRRYHKAAIITPQATPPHSSESGNDPSPSPGNVASRQDFQFFCASSKLTSRMPLLPYGTSRRRLALARPPARNLDAHLPPCGGPDRVRAPQSASASVWPRGRCDGAPLRLALGGSCFAHFGVWRTVWGCGAHLGYVAFSGAPGR</sequence>
<keyword evidence="2" id="KW-1185">Reference proteome</keyword>